<reference evidence="2" key="1">
    <citation type="journal article" date="2020" name="Stud. Mycol.">
        <title>101 Dothideomycetes genomes: a test case for predicting lifestyles and emergence of pathogens.</title>
        <authorList>
            <person name="Haridas S."/>
            <person name="Albert R."/>
            <person name="Binder M."/>
            <person name="Bloem J."/>
            <person name="Labutti K."/>
            <person name="Salamov A."/>
            <person name="Andreopoulos B."/>
            <person name="Baker S."/>
            <person name="Barry K."/>
            <person name="Bills G."/>
            <person name="Bluhm B."/>
            <person name="Cannon C."/>
            <person name="Castanera R."/>
            <person name="Culley D."/>
            <person name="Daum C."/>
            <person name="Ezra D."/>
            <person name="Gonzalez J."/>
            <person name="Henrissat B."/>
            <person name="Kuo A."/>
            <person name="Liang C."/>
            <person name="Lipzen A."/>
            <person name="Lutzoni F."/>
            <person name="Magnuson J."/>
            <person name="Mondo S."/>
            <person name="Nolan M."/>
            <person name="Ohm R."/>
            <person name="Pangilinan J."/>
            <person name="Park H.-J."/>
            <person name="Ramirez L."/>
            <person name="Alfaro M."/>
            <person name="Sun H."/>
            <person name="Tritt A."/>
            <person name="Yoshinaga Y."/>
            <person name="Zwiers L.-H."/>
            <person name="Turgeon B."/>
            <person name="Goodwin S."/>
            <person name="Spatafora J."/>
            <person name="Crous P."/>
            <person name="Grigoriev I."/>
        </authorList>
    </citation>
    <scope>NUCLEOTIDE SEQUENCE</scope>
    <source>
        <strain evidence="2">CBS 113979</strain>
    </source>
</reference>
<sequence length="85" mass="9164">MAAQQNGDAEGPGGHEADFARALKELAKGEQTAAAMENHLDNVERKIEELLKQAEEDEKKMKQGKANESTSSDTTTSTGDQEKST</sequence>
<dbReference type="OrthoDB" id="5398685at2759"/>
<feature type="compositionally biased region" description="Basic and acidic residues" evidence="1">
    <location>
        <begin position="49"/>
        <end position="61"/>
    </location>
</feature>
<dbReference type="AlphaFoldDB" id="A0A6G1H3M9"/>
<gene>
    <name evidence="2" type="ORF">K402DRAFT_329876</name>
</gene>
<evidence type="ECO:0000256" key="1">
    <source>
        <dbReference type="SAM" id="MobiDB-lite"/>
    </source>
</evidence>
<evidence type="ECO:0000313" key="2">
    <source>
        <dbReference type="EMBL" id="KAF1987833.1"/>
    </source>
</evidence>
<name>A0A6G1H3M9_9PEZI</name>
<proteinExistence type="predicted"/>
<dbReference type="Proteomes" id="UP000800041">
    <property type="component" value="Unassembled WGS sequence"/>
</dbReference>
<feature type="region of interest" description="Disordered" evidence="1">
    <location>
        <begin position="49"/>
        <end position="85"/>
    </location>
</feature>
<dbReference type="EMBL" id="ML977151">
    <property type="protein sequence ID" value="KAF1987833.1"/>
    <property type="molecule type" value="Genomic_DNA"/>
</dbReference>
<accession>A0A6G1H3M9</accession>
<keyword evidence="3" id="KW-1185">Reference proteome</keyword>
<feature type="compositionally biased region" description="Low complexity" evidence="1">
    <location>
        <begin position="69"/>
        <end position="78"/>
    </location>
</feature>
<evidence type="ECO:0000313" key="3">
    <source>
        <dbReference type="Proteomes" id="UP000800041"/>
    </source>
</evidence>
<protein>
    <submittedName>
        <fullName evidence="2">Uncharacterized protein</fullName>
    </submittedName>
</protein>
<organism evidence="2 3">
    <name type="scientific">Aulographum hederae CBS 113979</name>
    <dbReference type="NCBI Taxonomy" id="1176131"/>
    <lineage>
        <taxon>Eukaryota</taxon>
        <taxon>Fungi</taxon>
        <taxon>Dikarya</taxon>
        <taxon>Ascomycota</taxon>
        <taxon>Pezizomycotina</taxon>
        <taxon>Dothideomycetes</taxon>
        <taxon>Pleosporomycetidae</taxon>
        <taxon>Aulographales</taxon>
        <taxon>Aulographaceae</taxon>
    </lineage>
</organism>